<keyword evidence="3" id="KW-0732">Signal</keyword>
<dbReference type="AlphaFoldDB" id="A0A4S3KZY5"/>
<feature type="region of interest" description="Disordered" evidence="2">
    <location>
        <begin position="57"/>
        <end position="79"/>
    </location>
</feature>
<gene>
    <name evidence="5" type="ORF">EDC25_10183</name>
</gene>
<dbReference type="Pfam" id="PF13511">
    <property type="entry name" value="DUF4124"/>
    <property type="match status" value="1"/>
</dbReference>
<keyword evidence="6" id="KW-1185">Reference proteome</keyword>
<feature type="signal peptide" evidence="3">
    <location>
        <begin position="1"/>
        <end position="23"/>
    </location>
</feature>
<feature type="compositionally biased region" description="Basic and acidic residues" evidence="2">
    <location>
        <begin position="68"/>
        <end position="79"/>
    </location>
</feature>
<reference evidence="5 6" key="1">
    <citation type="submission" date="2019-03" db="EMBL/GenBank/DDBJ databases">
        <title>Genomic Encyclopedia of Type Strains, Phase IV (KMG-IV): sequencing the most valuable type-strain genomes for metagenomic binning, comparative biology and taxonomic classification.</title>
        <authorList>
            <person name="Goeker M."/>
        </authorList>
    </citation>
    <scope>NUCLEOTIDE SEQUENCE [LARGE SCALE GENOMIC DNA]</scope>
    <source>
        <strain evidence="5 6">DSM 21944</strain>
    </source>
</reference>
<evidence type="ECO:0000313" key="6">
    <source>
        <dbReference type="Proteomes" id="UP000294599"/>
    </source>
</evidence>
<evidence type="ECO:0000259" key="4">
    <source>
        <dbReference type="Pfam" id="PF13511"/>
    </source>
</evidence>
<evidence type="ECO:0000256" key="2">
    <source>
        <dbReference type="SAM" id="MobiDB-lite"/>
    </source>
</evidence>
<keyword evidence="1" id="KW-0175">Coiled coil</keyword>
<dbReference type="Proteomes" id="UP000294599">
    <property type="component" value="Unassembled WGS sequence"/>
</dbReference>
<dbReference type="EMBL" id="SMAF01000001">
    <property type="protein sequence ID" value="TCT01228.1"/>
    <property type="molecule type" value="Genomic_DNA"/>
</dbReference>
<comment type="caution">
    <text evidence="5">The sequence shown here is derived from an EMBL/GenBank/DDBJ whole genome shotgun (WGS) entry which is preliminary data.</text>
</comment>
<name>A0A4S3KZY5_9GAMM</name>
<organism evidence="5 6">
    <name type="scientific">Pseudofulvimonas gallinarii</name>
    <dbReference type="NCBI Taxonomy" id="634155"/>
    <lineage>
        <taxon>Bacteria</taxon>
        <taxon>Pseudomonadati</taxon>
        <taxon>Pseudomonadota</taxon>
        <taxon>Gammaproteobacteria</taxon>
        <taxon>Lysobacterales</taxon>
        <taxon>Rhodanobacteraceae</taxon>
        <taxon>Pseudofulvimonas</taxon>
    </lineage>
</organism>
<evidence type="ECO:0000256" key="1">
    <source>
        <dbReference type="SAM" id="Coils"/>
    </source>
</evidence>
<dbReference type="OrthoDB" id="5959537at2"/>
<feature type="domain" description="DUF4124" evidence="4">
    <location>
        <begin position="23"/>
        <end position="56"/>
    </location>
</feature>
<feature type="chain" id="PRO_5030100345" evidence="3">
    <location>
        <begin position="24"/>
        <end position="192"/>
    </location>
</feature>
<accession>A0A4S3KZY5</accession>
<feature type="coiled-coil region" evidence="1">
    <location>
        <begin position="119"/>
        <end position="169"/>
    </location>
</feature>
<evidence type="ECO:0000313" key="5">
    <source>
        <dbReference type="EMBL" id="TCT01228.1"/>
    </source>
</evidence>
<dbReference type="InterPro" id="IPR025392">
    <property type="entry name" value="DUF4124"/>
</dbReference>
<protein>
    <submittedName>
        <fullName evidence="5">Uncharacterized protein DUF4124</fullName>
    </submittedName>
</protein>
<proteinExistence type="predicted"/>
<sequence>MCRFMTCAFLVCLGLATVNASYAQGARLYKWVDEHGNVHYSDRVEGSTVQHRPQAINSHGMRVQGGNEDSRPLSQEERRRQLEARRSAQLDTMLLANYRSEIDLLRAHDESRAAIEAGVRTQEETLSRLRRELAQRELRSDVSPNDPVVARLKQQLIEGEADLERLRTRRFEIHEQQNLEVARFRELTMSNS</sequence>
<evidence type="ECO:0000256" key="3">
    <source>
        <dbReference type="SAM" id="SignalP"/>
    </source>
</evidence>